<reference evidence="14 15" key="1">
    <citation type="journal article" date="2019" name="Nat. Ecol. Evol.">
        <title>Megaphylogeny resolves global patterns of mushroom evolution.</title>
        <authorList>
            <person name="Varga T."/>
            <person name="Krizsan K."/>
            <person name="Foldi C."/>
            <person name="Dima B."/>
            <person name="Sanchez-Garcia M."/>
            <person name="Sanchez-Ramirez S."/>
            <person name="Szollosi G.J."/>
            <person name="Szarkandi J.G."/>
            <person name="Papp V."/>
            <person name="Albert L."/>
            <person name="Andreopoulos W."/>
            <person name="Angelini C."/>
            <person name="Antonin V."/>
            <person name="Barry K.W."/>
            <person name="Bougher N.L."/>
            <person name="Buchanan P."/>
            <person name="Buyck B."/>
            <person name="Bense V."/>
            <person name="Catcheside P."/>
            <person name="Chovatia M."/>
            <person name="Cooper J."/>
            <person name="Damon W."/>
            <person name="Desjardin D."/>
            <person name="Finy P."/>
            <person name="Geml J."/>
            <person name="Haridas S."/>
            <person name="Hughes K."/>
            <person name="Justo A."/>
            <person name="Karasinski D."/>
            <person name="Kautmanova I."/>
            <person name="Kiss B."/>
            <person name="Kocsube S."/>
            <person name="Kotiranta H."/>
            <person name="LaButti K.M."/>
            <person name="Lechner B.E."/>
            <person name="Liimatainen K."/>
            <person name="Lipzen A."/>
            <person name="Lukacs Z."/>
            <person name="Mihaltcheva S."/>
            <person name="Morgado L.N."/>
            <person name="Niskanen T."/>
            <person name="Noordeloos M.E."/>
            <person name="Ohm R.A."/>
            <person name="Ortiz-Santana B."/>
            <person name="Ovrebo C."/>
            <person name="Racz N."/>
            <person name="Riley R."/>
            <person name="Savchenko A."/>
            <person name="Shiryaev A."/>
            <person name="Soop K."/>
            <person name="Spirin V."/>
            <person name="Szebenyi C."/>
            <person name="Tomsovsky M."/>
            <person name="Tulloss R.E."/>
            <person name="Uehling J."/>
            <person name="Grigoriev I.V."/>
            <person name="Vagvolgyi C."/>
            <person name="Papp T."/>
            <person name="Martin F.M."/>
            <person name="Miettinen O."/>
            <person name="Hibbett D.S."/>
            <person name="Nagy L.G."/>
        </authorList>
    </citation>
    <scope>NUCLEOTIDE SEQUENCE [LARGE SCALE GENOMIC DNA]</scope>
    <source>
        <strain evidence="14 15">CBS 309.79</strain>
    </source>
</reference>
<keyword evidence="4" id="KW-0521">NADP</keyword>
<dbReference type="InterPro" id="IPR020904">
    <property type="entry name" value="Sc_DH/Rdtase_CS"/>
</dbReference>
<dbReference type="SUPFAM" id="SSF51735">
    <property type="entry name" value="NAD(P)-binding Rossmann-fold domains"/>
    <property type="match status" value="1"/>
</dbReference>
<dbReference type="PRINTS" id="PR00080">
    <property type="entry name" value="SDRFAMILY"/>
</dbReference>
<evidence type="ECO:0000256" key="2">
    <source>
        <dbReference type="ARBA" id="ARBA00006484"/>
    </source>
</evidence>
<evidence type="ECO:0000256" key="8">
    <source>
        <dbReference type="ARBA" id="ARBA00023136"/>
    </source>
</evidence>
<dbReference type="PANTHER" id="PTHR24322:SF736">
    <property type="entry name" value="RETINOL DEHYDROGENASE 10"/>
    <property type="match status" value="1"/>
</dbReference>
<keyword evidence="5 13" id="KW-1133">Transmembrane helix</keyword>
<keyword evidence="15" id="KW-1185">Reference proteome</keyword>
<dbReference type="FunFam" id="3.40.50.720:FF:000131">
    <property type="entry name" value="Short-chain dehydrogenase/reductase 3"/>
    <property type="match status" value="1"/>
</dbReference>
<gene>
    <name evidence="14" type="ORF">BDV98DRAFT_627089</name>
</gene>
<evidence type="ECO:0000256" key="9">
    <source>
        <dbReference type="ARBA" id="ARBA00059620"/>
    </source>
</evidence>
<dbReference type="PRINTS" id="PR00081">
    <property type="entry name" value="GDHRDH"/>
</dbReference>
<evidence type="ECO:0000256" key="13">
    <source>
        <dbReference type="SAM" id="Phobius"/>
    </source>
</evidence>
<dbReference type="GO" id="GO:0052650">
    <property type="term" value="F:all-trans-retinol dehydrogenase (NADP+) activity"/>
    <property type="evidence" value="ECO:0007669"/>
    <property type="project" value="UniProtKB-ARBA"/>
</dbReference>
<dbReference type="PROSITE" id="PS00061">
    <property type="entry name" value="ADH_SHORT"/>
    <property type="match status" value="1"/>
</dbReference>
<comment type="similarity">
    <text evidence="2 12">Belongs to the short-chain dehydrogenases/reductases (SDR) family.</text>
</comment>
<comment type="function">
    <text evidence="9">Catalyzes the reduction of all-trans-retinal to all-trans-retinol in the presence of NADPH.</text>
</comment>
<protein>
    <recommendedName>
        <fullName evidence="10">Short-chain dehydrogenase/reductase 3</fullName>
    </recommendedName>
    <alternativeName>
        <fullName evidence="11">Retinal short-chain dehydrogenase/reductase 1</fullName>
    </alternativeName>
</protein>
<keyword evidence="3 13" id="KW-0812">Transmembrane</keyword>
<evidence type="ECO:0000256" key="12">
    <source>
        <dbReference type="RuleBase" id="RU000363"/>
    </source>
</evidence>
<keyword evidence="8 13" id="KW-0472">Membrane</keyword>
<dbReference type="EMBL" id="ML178835">
    <property type="protein sequence ID" value="TFK99199.1"/>
    <property type="molecule type" value="Genomic_DNA"/>
</dbReference>
<keyword evidence="7" id="KW-0443">Lipid metabolism</keyword>
<dbReference type="GO" id="GO:0016020">
    <property type="term" value="C:membrane"/>
    <property type="evidence" value="ECO:0007669"/>
    <property type="project" value="UniProtKB-SubCell"/>
</dbReference>
<evidence type="ECO:0000256" key="10">
    <source>
        <dbReference type="ARBA" id="ARBA00068717"/>
    </source>
</evidence>
<dbReference type="Gene3D" id="3.40.50.720">
    <property type="entry name" value="NAD(P)-binding Rossmann-like Domain"/>
    <property type="match status" value="1"/>
</dbReference>
<evidence type="ECO:0000313" key="14">
    <source>
        <dbReference type="EMBL" id="TFK99199.1"/>
    </source>
</evidence>
<evidence type="ECO:0000256" key="3">
    <source>
        <dbReference type="ARBA" id="ARBA00022692"/>
    </source>
</evidence>
<evidence type="ECO:0000256" key="11">
    <source>
        <dbReference type="ARBA" id="ARBA00082544"/>
    </source>
</evidence>
<dbReference type="OrthoDB" id="10253736at2759"/>
<dbReference type="AlphaFoldDB" id="A0A5C3QDN8"/>
<organism evidence="14 15">
    <name type="scientific">Pterulicium gracile</name>
    <dbReference type="NCBI Taxonomy" id="1884261"/>
    <lineage>
        <taxon>Eukaryota</taxon>
        <taxon>Fungi</taxon>
        <taxon>Dikarya</taxon>
        <taxon>Basidiomycota</taxon>
        <taxon>Agaricomycotina</taxon>
        <taxon>Agaricomycetes</taxon>
        <taxon>Agaricomycetidae</taxon>
        <taxon>Agaricales</taxon>
        <taxon>Pleurotineae</taxon>
        <taxon>Pterulaceae</taxon>
        <taxon>Pterulicium</taxon>
    </lineage>
</organism>
<name>A0A5C3QDN8_9AGAR</name>
<evidence type="ECO:0000256" key="4">
    <source>
        <dbReference type="ARBA" id="ARBA00022857"/>
    </source>
</evidence>
<dbReference type="STRING" id="1884261.A0A5C3QDN8"/>
<comment type="subcellular location">
    <subcellularLocation>
        <location evidence="1">Membrane</location>
        <topology evidence="1">Multi-pass membrane protein</topology>
    </subcellularLocation>
</comment>
<evidence type="ECO:0000256" key="7">
    <source>
        <dbReference type="ARBA" id="ARBA00023098"/>
    </source>
</evidence>
<dbReference type="Pfam" id="PF00106">
    <property type="entry name" value="adh_short"/>
    <property type="match status" value="1"/>
</dbReference>
<dbReference type="CDD" id="cd05339">
    <property type="entry name" value="17beta-HSDXI-like_SDR_c"/>
    <property type="match status" value="1"/>
</dbReference>
<feature type="transmembrane region" description="Helical" evidence="13">
    <location>
        <begin position="48"/>
        <end position="68"/>
    </location>
</feature>
<proteinExistence type="inferred from homology"/>
<evidence type="ECO:0000256" key="1">
    <source>
        <dbReference type="ARBA" id="ARBA00004141"/>
    </source>
</evidence>
<dbReference type="Proteomes" id="UP000305067">
    <property type="component" value="Unassembled WGS sequence"/>
</dbReference>
<evidence type="ECO:0000256" key="6">
    <source>
        <dbReference type="ARBA" id="ARBA00023002"/>
    </source>
</evidence>
<dbReference type="PANTHER" id="PTHR24322">
    <property type="entry name" value="PKSB"/>
    <property type="match status" value="1"/>
</dbReference>
<feature type="transmembrane region" description="Helical" evidence="13">
    <location>
        <begin position="20"/>
        <end position="39"/>
    </location>
</feature>
<evidence type="ECO:0000256" key="5">
    <source>
        <dbReference type="ARBA" id="ARBA00022989"/>
    </source>
</evidence>
<dbReference type="InterPro" id="IPR002347">
    <property type="entry name" value="SDR_fam"/>
</dbReference>
<evidence type="ECO:0000313" key="15">
    <source>
        <dbReference type="Proteomes" id="UP000305067"/>
    </source>
</evidence>
<sequence>MSEVGPAMDSLDIDLLVKVFKHTAFSPFFIFMIPAFYFFQGNPIDHAVIVYSTVYGILLCGFWSLRWLSVLWRNQGSLFLAPERFAWGEQVVVITGGSSGIGELLANTLAVRNVTVVVLDKKPIVTENHHIMFHKCDVSKWEEVEAVAKTIVEQVGHPTVLINNAGVVQGKLILDLSPQEIKETFDVNTLAHFWTLKAFLPEMIKNNCGHIVTVSSIFGVGACSQLTDYCASKAAITSLHDSLRYELDKRHNAPKVRTTLVMPGHTSTQMFDSVKEPSALVKFLAPQLAPVVVVKAIIAALDNQYSTTLYLPFFANFMPMVRILPSYLRDLFQWLSGADYLMMGFDKRRSGKA</sequence>
<dbReference type="InterPro" id="IPR036291">
    <property type="entry name" value="NAD(P)-bd_dom_sf"/>
</dbReference>
<keyword evidence="6" id="KW-0560">Oxidoreductase</keyword>
<accession>A0A5C3QDN8</accession>